<comment type="caution">
    <text evidence="2">The sequence shown here is derived from an EMBL/GenBank/DDBJ whole genome shotgun (WGS) entry which is preliminary data.</text>
</comment>
<dbReference type="AlphaFoldDB" id="A0A818RXS7"/>
<protein>
    <recommendedName>
        <fullName evidence="4">EGF-like domain-containing protein</fullName>
    </recommendedName>
</protein>
<organism evidence="2 3">
    <name type="scientific">Adineta steineri</name>
    <dbReference type="NCBI Taxonomy" id="433720"/>
    <lineage>
        <taxon>Eukaryota</taxon>
        <taxon>Metazoa</taxon>
        <taxon>Spiralia</taxon>
        <taxon>Gnathifera</taxon>
        <taxon>Rotifera</taxon>
        <taxon>Eurotatoria</taxon>
        <taxon>Bdelloidea</taxon>
        <taxon>Adinetida</taxon>
        <taxon>Adinetidae</taxon>
        <taxon>Adineta</taxon>
    </lineage>
</organism>
<evidence type="ECO:0000313" key="2">
    <source>
        <dbReference type="EMBL" id="CAF3660979.1"/>
    </source>
</evidence>
<reference evidence="2" key="1">
    <citation type="submission" date="2021-02" db="EMBL/GenBank/DDBJ databases">
        <authorList>
            <person name="Nowell W R."/>
        </authorList>
    </citation>
    <scope>NUCLEOTIDE SEQUENCE</scope>
</reference>
<dbReference type="Proteomes" id="UP000663844">
    <property type="component" value="Unassembled WGS sequence"/>
</dbReference>
<sequence>MLIDDQETIYPYHEQITYVPKRDCQKKFNIYLLYPHRPKNLSSNYSVRIDIFNKDSLTYWASWHLLIPFQFLPVNRIATQLFIPATTQQQFESSCSVSCGQHGYSGRQCNIQHFCSCSSESFCLTSSICLCSMQRSGRNCHLTRPVCQSLNNSCENNGLCIPIDK</sequence>
<evidence type="ECO:0000313" key="1">
    <source>
        <dbReference type="EMBL" id="CAF0910223.1"/>
    </source>
</evidence>
<dbReference type="EMBL" id="CAJOAZ010000489">
    <property type="protein sequence ID" value="CAF3660979.1"/>
    <property type="molecule type" value="Genomic_DNA"/>
</dbReference>
<name>A0A818RXS7_9BILA</name>
<evidence type="ECO:0008006" key="4">
    <source>
        <dbReference type="Google" id="ProtNLM"/>
    </source>
</evidence>
<dbReference type="EMBL" id="CAJNOG010000082">
    <property type="protein sequence ID" value="CAF0910223.1"/>
    <property type="molecule type" value="Genomic_DNA"/>
</dbReference>
<dbReference type="Proteomes" id="UP000663845">
    <property type="component" value="Unassembled WGS sequence"/>
</dbReference>
<evidence type="ECO:0000313" key="3">
    <source>
        <dbReference type="Proteomes" id="UP000663844"/>
    </source>
</evidence>
<accession>A0A818RXS7</accession>
<proteinExistence type="predicted"/>
<gene>
    <name evidence="1" type="ORF">JYZ213_LOCUS11038</name>
    <name evidence="2" type="ORF">OXD698_LOCUS9594</name>
</gene>